<evidence type="ECO:0000259" key="2">
    <source>
        <dbReference type="Pfam" id="PF02470"/>
    </source>
</evidence>
<dbReference type="GeneID" id="300654114"/>
<proteinExistence type="predicted"/>
<keyword evidence="1" id="KW-1133">Transmembrane helix</keyword>
<accession>A0A845QD73</accession>
<dbReference type="PANTHER" id="PTHR36698">
    <property type="entry name" value="BLL5892 PROTEIN"/>
    <property type="match status" value="1"/>
</dbReference>
<evidence type="ECO:0000256" key="1">
    <source>
        <dbReference type="SAM" id="Phobius"/>
    </source>
</evidence>
<dbReference type="PANTHER" id="PTHR36698:SF2">
    <property type="entry name" value="MCE_MLAD DOMAIN-CONTAINING PROTEIN"/>
    <property type="match status" value="1"/>
</dbReference>
<dbReference type="Pfam" id="PF02470">
    <property type="entry name" value="MlaD"/>
    <property type="match status" value="1"/>
</dbReference>
<dbReference type="AlphaFoldDB" id="A0A845QD73"/>
<feature type="transmembrane region" description="Helical" evidence="1">
    <location>
        <begin position="7"/>
        <end position="28"/>
    </location>
</feature>
<keyword evidence="1" id="KW-0812">Transmembrane</keyword>
<keyword evidence="4" id="KW-1185">Reference proteome</keyword>
<name>A0A845QD73_9HYPH</name>
<keyword evidence="1" id="KW-0472">Membrane</keyword>
<gene>
    <name evidence="3" type="ORF">GTQ45_12330</name>
</gene>
<reference evidence="3 4" key="1">
    <citation type="journal article" date="2016" name="Int. J. Syst. Evol. Microbiol.">
        <title>Pyruvatibacter mobilis gen. nov., sp. nov., a marine bacterium from the culture broth of Picochlorum sp. 122.</title>
        <authorList>
            <person name="Wang G."/>
            <person name="Tang M."/>
            <person name="Wu H."/>
            <person name="Dai S."/>
            <person name="Li T."/>
            <person name="Chen C."/>
            <person name="He H."/>
            <person name="Fan J."/>
            <person name="Xiang W."/>
            <person name="Li X."/>
        </authorList>
    </citation>
    <scope>NUCLEOTIDE SEQUENCE [LARGE SCALE GENOMIC DNA]</scope>
    <source>
        <strain evidence="3 4">GYP-11</strain>
    </source>
</reference>
<dbReference type="EMBL" id="WXYQ01000009">
    <property type="protein sequence ID" value="NBG96522.1"/>
    <property type="molecule type" value="Genomic_DNA"/>
</dbReference>
<sequence>METRANYVLIGSFAAAIVASVFLFLVWLTGFEGDTEFEPYDVVFDGSVAGLSVGGDVRYNGIKVGEVSQIALGADPRLVRIRINVDERTPVTKDSKARLEFQGITGVAFIEITGGAPNSPPLMPENGSDVPVIVADRSAVQQLITSAPQVLTAANDLLVRVDRLLGENEGQISATVRDVETVSGTISANHQEIDEIIKNLAVASEQIAEITVKLNGTLNEVERATGAYGDLAVEARELVADVRPAMQQLSDSSVPEVDRLLRDTRRMVTSVNRLVTELERNPTEFLLGDEPAEYGN</sequence>
<evidence type="ECO:0000313" key="3">
    <source>
        <dbReference type="EMBL" id="NBG96522.1"/>
    </source>
</evidence>
<dbReference type="OrthoDB" id="9808689at2"/>
<dbReference type="RefSeq" id="WP_160588584.1">
    <property type="nucleotide sequence ID" value="NZ_BMHN01000001.1"/>
</dbReference>
<protein>
    <submittedName>
        <fullName evidence="3">MCE family protein</fullName>
    </submittedName>
</protein>
<evidence type="ECO:0000313" key="4">
    <source>
        <dbReference type="Proteomes" id="UP000470384"/>
    </source>
</evidence>
<organism evidence="3 4">
    <name type="scientific">Pyruvatibacter mobilis</name>
    <dbReference type="NCBI Taxonomy" id="1712261"/>
    <lineage>
        <taxon>Bacteria</taxon>
        <taxon>Pseudomonadati</taxon>
        <taxon>Pseudomonadota</taxon>
        <taxon>Alphaproteobacteria</taxon>
        <taxon>Hyphomicrobiales</taxon>
        <taxon>Parvibaculaceae</taxon>
        <taxon>Pyruvatibacter</taxon>
    </lineage>
</organism>
<dbReference type="InterPro" id="IPR003399">
    <property type="entry name" value="Mce/MlaD"/>
</dbReference>
<feature type="domain" description="Mce/MlaD" evidence="2">
    <location>
        <begin position="40"/>
        <end position="115"/>
    </location>
</feature>
<comment type="caution">
    <text evidence="3">The sequence shown here is derived from an EMBL/GenBank/DDBJ whole genome shotgun (WGS) entry which is preliminary data.</text>
</comment>
<dbReference type="Proteomes" id="UP000470384">
    <property type="component" value="Unassembled WGS sequence"/>
</dbReference>